<accession>A0A2V5HEL6</accession>
<dbReference type="EMBL" id="KZ825212">
    <property type="protein sequence ID" value="PYI14400.1"/>
    <property type="molecule type" value="Genomic_DNA"/>
</dbReference>
<sequence length="167" mass="18455">MSYAAMVSSSTHPYLLNSTESQPPLPCCSEPISSTKYYVGWTLWGPVVMYHKSIESTKSRQLVEECTVGTTARIVIRGRHEVGMRHGIWGKRVEEKKSVQDRSHSISLSRLRGCCTGDGSSRPNPKAVGIPRITKIISLQAAIVGTVTSAQRMMIRGWRRGHGRSSV</sequence>
<evidence type="ECO:0000313" key="2">
    <source>
        <dbReference type="Proteomes" id="UP000249829"/>
    </source>
</evidence>
<protein>
    <submittedName>
        <fullName evidence="1">Uncharacterized protein</fullName>
    </submittedName>
</protein>
<proteinExistence type="predicted"/>
<evidence type="ECO:0000313" key="1">
    <source>
        <dbReference type="EMBL" id="PYI14400.1"/>
    </source>
</evidence>
<reference evidence="1 2" key="1">
    <citation type="submission" date="2018-02" db="EMBL/GenBank/DDBJ databases">
        <title>The genomes of Aspergillus section Nigri reveals drivers in fungal speciation.</title>
        <authorList>
            <consortium name="DOE Joint Genome Institute"/>
            <person name="Vesth T.C."/>
            <person name="Nybo J."/>
            <person name="Theobald S."/>
            <person name="Brandl J."/>
            <person name="Frisvad J.C."/>
            <person name="Nielsen K.F."/>
            <person name="Lyhne E.K."/>
            <person name="Kogle M.E."/>
            <person name="Kuo A."/>
            <person name="Riley R."/>
            <person name="Clum A."/>
            <person name="Nolan M."/>
            <person name="Lipzen A."/>
            <person name="Salamov A."/>
            <person name="Henrissat B."/>
            <person name="Wiebenga A."/>
            <person name="De vries R.P."/>
            <person name="Grigoriev I.V."/>
            <person name="Mortensen U.H."/>
            <person name="Andersen M.R."/>
            <person name="Baker S.E."/>
        </authorList>
    </citation>
    <scope>NUCLEOTIDE SEQUENCE [LARGE SCALE GENOMIC DNA]</scope>
    <source>
        <strain evidence="1 2">CBS 115571</strain>
    </source>
</reference>
<dbReference type="AlphaFoldDB" id="A0A2V5HEL6"/>
<organism evidence="1 2">
    <name type="scientific">Aspergillus violaceofuscus (strain CBS 115571)</name>
    <dbReference type="NCBI Taxonomy" id="1450538"/>
    <lineage>
        <taxon>Eukaryota</taxon>
        <taxon>Fungi</taxon>
        <taxon>Dikarya</taxon>
        <taxon>Ascomycota</taxon>
        <taxon>Pezizomycotina</taxon>
        <taxon>Eurotiomycetes</taxon>
        <taxon>Eurotiomycetidae</taxon>
        <taxon>Eurotiales</taxon>
        <taxon>Aspergillaceae</taxon>
        <taxon>Aspergillus</taxon>
    </lineage>
</organism>
<dbReference type="Proteomes" id="UP000249829">
    <property type="component" value="Unassembled WGS sequence"/>
</dbReference>
<keyword evidence="2" id="KW-1185">Reference proteome</keyword>
<gene>
    <name evidence="1" type="ORF">BO99DRAFT_23283</name>
</gene>
<name>A0A2V5HEL6_ASPV1</name>